<protein>
    <submittedName>
        <fullName evidence="1">Uncharacterized protein</fullName>
    </submittedName>
</protein>
<dbReference type="AlphaFoldDB" id="A0A1Y0B2W6"/>
<keyword evidence="1" id="KW-0496">Mitochondrion</keyword>
<dbReference type="EMBL" id="KY774314">
    <property type="protein sequence ID" value="ART31740.1"/>
    <property type="molecule type" value="Genomic_DNA"/>
</dbReference>
<gene>
    <name evidence="1" type="ORF">AEK19_MT1553</name>
</gene>
<reference evidence="1" key="1">
    <citation type="submission" date="2017-03" db="EMBL/GenBank/DDBJ databases">
        <title>The mitochondrial genome of the carnivorous plant Utricularia reniformis (Lentibulariaceae): structure, comparative analysis and evolutionary landmarks.</title>
        <authorList>
            <person name="Silva S.R."/>
            <person name="Alvarenga D.O."/>
            <person name="Michael T.P."/>
            <person name="Miranda V.F.O."/>
            <person name="Varani A.M."/>
        </authorList>
    </citation>
    <scope>NUCLEOTIDE SEQUENCE</scope>
</reference>
<proteinExistence type="predicted"/>
<evidence type="ECO:0000313" key="1">
    <source>
        <dbReference type="EMBL" id="ART31740.1"/>
    </source>
</evidence>
<geneLocation type="mitochondrion" evidence="1"/>
<accession>A0A1Y0B2W6</accession>
<name>A0A1Y0B2W6_9LAMI</name>
<organism evidence="1">
    <name type="scientific">Utricularia reniformis</name>
    <dbReference type="NCBI Taxonomy" id="192314"/>
    <lineage>
        <taxon>Eukaryota</taxon>
        <taxon>Viridiplantae</taxon>
        <taxon>Streptophyta</taxon>
        <taxon>Embryophyta</taxon>
        <taxon>Tracheophyta</taxon>
        <taxon>Spermatophyta</taxon>
        <taxon>Magnoliopsida</taxon>
        <taxon>eudicotyledons</taxon>
        <taxon>Gunneridae</taxon>
        <taxon>Pentapetalae</taxon>
        <taxon>asterids</taxon>
        <taxon>lamiids</taxon>
        <taxon>Lamiales</taxon>
        <taxon>Lentibulariaceae</taxon>
        <taxon>Utricularia</taxon>
    </lineage>
</organism>
<sequence length="35" mass="4113">MPVISRMDVMPDLDQRERKDFRSCNEVAIKKALGY</sequence>